<dbReference type="SUPFAM" id="SSF55874">
    <property type="entry name" value="ATPase domain of HSP90 chaperone/DNA topoisomerase II/histidine kinase"/>
    <property type="match status" value="1"/>
</dbReference>
<evidence type="ECO:0000256" key="7">
    <source>
        <dbReference type="SAM" id="MobiDB-lite"/>
    </source>
</evidence>
<evidence type="ECO:0000256" key="5">
    <source>
        <dbReference type="ARBA" id="ARBA00022777"/>
    </source>
</evidence>
<gene>
    <name evidence="10" type="ORF">HDK90DRAFT_290992</name>
</gene>
<keyword evidence="5" id="KW-0418">Kinase</keyword>
<evidence type="ECO:0000256" key="1">
    <source>
        <dbReference type="ARBA" id="ARBA00000085"/>
    </source>
</evidence>
<dbReference type="InterPro" id="IPR036097">
    <property type="entry name" value="HisK_dim/P_sf"/>
</dbReference>
<feature type="compositionally biased region" description="Polar residues" evidence="7">
    <location>
        <begin position="734"/>
        <end position="744"/>
    </location>
</feature>
<organism evidence="10 11">
    <name type="scientific">Phyllosticta capitalensis</name>
    <dbReference type="NCBI Taxonomy" id="121624"/>
    <lineage>
        <taxon>Eukaryota</taxon>
        <taxon>Fungi</taxon>
        <taxon>Dikarya</taxon>
        <taxon>Ascomycota</taxon>
        <taxon>Pezizomycotina</taxon>
        <taxon>Dothideomycetes</taxon>
        <taxon>Dothideomycetes incertae sedis</taxon>
        <taxon>Botryosphaeriales</taxon>
        <taxon>Phyllostictaceae</taxon>
        <taxon>Phyllosticta</taxon>
    </lineage>
</organism>
<feature type="compositionally biased region" description="Low complexity" evidence="7">
    <location>
        <begin position="990"/>
        <end position="1004"/>
    </location>
</feature>
<protein>
    <recommendedName>
        <fullName evidence="2">histidine kinase</fullName>
        <ecNumber evidence="2">2.7.13.3</ecNumber>
    </recommendedName>
</protein>
<feature type="compositionally biased region" description="Low complexity" evidence="7">
    <location>
        <begin position="354"/>
        <end position="367"/>
    </location>
</feature>
<dbReference type="Gene3D" id="1.10.287.130">
    <property type="match status" value="1"/>
</dbReference>
<feature type="region of interest" description="Disordered" evidence="7">
    <location>
        <begin position="729"/>
        <end position="754"/>
    </location>
</feature>
<dbReference type="SMART" id="SM00387">
    <property type="entry name" value="HATPase_c"/>
    <property type="match status" value="1"/>
</dbReference>
<sequence>MIANIIGHELRKYTDTGQFPSAPAGLESHLGLDSCPSNSSDVCDALTAFTQVITTQLNIFGAFVNLSDGKTLRLVAGSWGQGSNTDALRLARSEADHETWLWLARRSIQQASGPDSANGTLVVDLVHDERTAHLPCVSEAPHLRYYAAAPLTTKLGISIGTLFFLSGSDHRASVSTNDLEFLGSVAKKCMSQLEVARQIYLRQRVERLCEALGSFVQYRSLFSQVHEEFPNLGSWSRHRSPPVRDGVAMTNQNIQAHMRSASGPSSSFAYEQAKEPPMSNGCAKSNGGPPKQSQETTYQHVFRRSAESLGEALDVDGVMFVNGLVGSKGLCLPFADPDQECRANISQKPRSRSADLASSRRPSINSNSPPPFSRFKKRRQRSESPGERIFASKDCEQKVLTRQPGEILGFWSRNSPISEREIHDETLRLDSLSEGFLQLLLERYPCGNIWCFEQDQAFAFCGDELREARSCGDASRLSRAFPGARQLIFAPLMDPVSLKLLAGCFAWTTQLSPVLTPESDIRPLRSFLHSVEAEISRIDTVATIKQQEAFVSAVSHELRTPLHGILGAVELFGETELDSFQQGLAESIRLAGTTLHDTLNSVLSYAQINQFERRRNKPEIHGHRKPTSESQICKIPDRSSYGLLSATDIATLCEETVEVTAGGHVYNNPNSMNDLVVTLDIQWQENWCFLTEPGALRRVMSNIIGNALKYTDKGFVDISLHVEDGEFYEHRSSPGRSAQKSPSPMVSPKTVWDRNETIERPASPVKDGVKHVFFTVTDSGKGMSRDFLEKHLFVPFTQEETGTTQGGQGVGLGMSIVKSLVALLDGKIHVRSQPRKGSSIAISIPMVEGSLVNAGAAISPAVHSISRLRSKRPAVAILGFPPSIKNCLNRYLLDWFQATVVNPEEEACEPDILIIDQTDQSAIEDAHFKFDAERVALLGVGRSLSLRRTSGAFSQQDFPVHVRKTTCRPIGPNKLAKSLLACLEDPGNGTSSSRSSQSQTSTLSAVEHMEVDPPSPVLYDVPSPTKRPRYCETLARENGSKANPAPLLTQIPHLKQSSSPPAVLQPDVRKRDSQHDSPLTTPTTATGPSNALAMVIDEQRRCRPSSARPRLLLVDDNDVNLMLLTKIMQKHGYTNYEVARNGEQAVEAFERAQAQGVAFDIVFMDMMMPVLDGFAATRAIRAIETRPYHHSHPAPPTAAAHPPFSPPTTTAAATLQPNYSNSPTPPSPATSFTAQPKTEPMADGTTRALIVALTALSSRAEADDARAAGADVVLSKPFLQGRVVEVVEGWVRRFDGGSGG</sequence>
<feature type="domain" description="Response regulatory" evidence="9">
    <location>
        <begin position="1110"/>
        <end position="1291"/>
    </location>
</feature>
<dbReference type="PROSITE" id="PS50109">
    <property type="entry name" value="HIS_KIN"/>
    <property type="match status" value="1"/>
</dbReference>
<dbReference type="InterPro" id="IPR036890">
    <property type="entry name" value="HATPase_C_sf"/>
</dbReference>
<comment type="caution">
    <text evidence="10">The sequence shown here is derived from an EMBL/GenBank/DDBJ whole genome shotgun (WGS) entry which is preliminary data.</text>
</comment>
<dbReference type="InterPro" id="IPR001789">
    <property type="entry name" value="Sig_transdc_resp-reg_receiver"/>
</dbReference>
<dbReference type="PANTHER" id="PTHR43047">
    <property type="entry name" value="TWO-COMPONENT HISTIDINE PROTEIN KINASE"/>
    <property type="match status" value="1"/>
</dbReference>
<dbReference type="InterPro" id="IPR003661">
    <property type="entry name" value="HisK_dim/P_dom"/>
</dbReference>
<accession>A0ABR1YJE7</accession>
<dbReference type="Gene3D" id="3.30.450.40">
    <property type="match status" value="1"/>
</dbReference>
<dbReference type="Gene3D" id="3.30.565.10">
    <property type="entry name" value="Histidine kinase-like ATPase, C-terminal domain"/>
    <property type="match status" value="1"/>
</dbReference>
<dbReference type="PANTHER" id="PTHR43047:SF72">
    <property type="entry name" value="OSMOSENSING HISTIDINE PROTEIN KINASE SLN1"/>
    <property type="match status" value="1"/>
</dbReference>
<dbReference type="SUPFAM" id="SSF47384">
    <property type="entry name" value="Homodimeric domain of signal transducing histidine kinase"/>
    <property type="match status" value="1"/>
</dbReference>
<feature type="compositionally biased region" description="Polar residues" evidence="7">
    <location>
        <begin position="1076"/>
        <end position="1088"/>
    </location>
</feature>
<dbReference type="Pfam" id="PF00512">
    <property type="entry name" value="HisKA"/>
    <property type="match status" value="1"/>
</dbReference>
<keyword evidence="4" id="KW-0808">Transferase</keyword>
<dbReference type="SUPFAM" id="SSF55781">
    <property type="entry name" value="GAF domain-like"/>
    <property type="match status" value="1"/>
</dbReference>
<dbReference type="InterPro" id="IPR011006">
    <property type="entry name" value="CheY-like_superfamily"/>
</dbReference>
<dbReference type="PRINTS" id="PR00344">
    <property type="entry name" value="BCTRLSENSOR"/>
</dbReference>
<feature type="compositionally biased region" description="Low complexity" evidence="7">
    <location>
        <begin position="1197"/>
        <end position="1222"/>
    </location>
</feature>
<evidence type="ECO:0000256" key="3">
    <source>
        <dbReference type="ARBA" id="ARBA00022553"/>
    </source>
</evidence>
<dbReference type="PROSITE" id="PS50110">
    <property type="entry name" value="RESPONSE_REGULATORY"/>
    <property type="match status" value="1"/>
</dbReference>
<dbReference type="SUPFAM" id="SSF52172">
    <property type="entry name" value="CheY-like"/>
    <property type="match status" value="1"/>
</dbReference>
<evidence type="ECO:0000256" key="2">
    <source>
        <dbReference type="ARBA" id="ARBA00012438"/>
    </source>
</evidence>
<dbReference type="InterPro" id="IPR005467">
    <property type="entry name" value="His_kinase_dom"/>
</dbReference>
<keyword evidence="3 6" id="KW-0597">Phosphoprotein</keyword>
<dbReference type="Pfam" id="PF02518">
    <property type="entry name" value="HATPase_c"/>
    <property type="match status" value="1"/>
</dbReference>
<feature type="domain" description="Histidine kinase" evidence="8">
    <location>
        <begin position="553"/>
        <end position="848"/>
    </location>
</feature>
<dbReference type="CDD" id="cd00082">
    <property type="entry name" value="HisKA"/>
    <property type="match status" value="1"/>
</dbReference>
<evidence type="ECO:0000313" key="11">
    <source>
        <dbReference type="Proteomes" id="UP001492380"/>
    </source>
</evidence>
<evidence type="ECO:0000256" key="6">
    <source>
        <dbReference type="PROSITE-ProRule" id="PRU00169"/>
    </source>
</evidence>
<dbReference type="EMBL" id="JBBWRZ010000007">
    <property type="protein sequence ID" value="KAK8231940.1"/>
    <property type="molecule type" value="Genomic_DNA"/>
</dbReference>
<feature type="region of interest" description="Disordered" evidence="7">
    <location>
        <begin position="1188"/>
        <end position="1241"/>
    </location>
</feature>
<feature type="region of interest" description="Disordered" evidence="7">
    <location>
        <begin position="986"/>
        <end position="1088"/>
    </location>
</feature>
<feature type="region of interest" description="Disordered" evidence="7">
    <location>
        <begin position="343"/>
        <end position="387"/>
    </location>
</feature>
<name>A0ABR1YJE7_9PEZI</name>
<dbReference type="InterPro" id="IPR003594">
    <property type="entry name" value="HATPase_dom"/>
</dbReference>
<dbReference type="InterPro" id="IPR029016">
    <property type="entry name" value="GAF-like_dom_sf"/>
</dbReference>
<feature type="modified residue" description="4-aspartylphosphate" evidence="6">
    <location>
        <position position="1165"/>
    </location>
</feature>
<feature type="region of interest" description="Disordered" evidence="7">
    <location>
        <begin position="258"/>
        <end position="296"/>
    </location>
</feature>
<keyword evidence="11" id="KW-1185">Reference proteome</keyword>
<dbReference type="InterPro" id="IPR004358">
    <property type="entry name" value="Sig_transdc_His_kin-like_C"/>
</dbReference>
<evidence type="ECO:0000256" key="4">
    <source>
        <dbReference type="ARBA" id="ARBA00022679"/>
    </source>
</evidence>
<dbReference type="Pfam" id="PF00072">
    <property type="entry name" value="Response_reg"/>
    <property type="match status" value="1"/>
</dbReference>
<reference evidence="10 11" key="1">
    <citation type="submission" date="2024-04" db="EMBL/GenBank/DDBJ databases">
        <title>Phyllosticta paracitricarpa is synonymous to the EU quarantine fungus P. citricarpa based on phylogenomic analyses.</title>
        <authorList>
            <consortium name="Lawrence Berkeley National Laboratory"/>
            <person name="Van Ingen-Buijs V.A."/>
            <person name="Van Westerhoven A.C."/>
            <person name="Haridas S."/>
            <person name="Skiadas P."/>
            <person name="Martin F."/>
            <person name="Groenewald J.Z."/>
            <person name="Crous P.W."/>
            <person name="Seidl M.F."/>
        </authorList>
    </citation>
    <scope>NUCLEOTIDE SEQUENCE [LARGE SCALE GENOMIC DNA]</scope>
    <source>
        <strain evidence="10 11">CBS 123374</strain>
    </source>
</reference>
<evidence type="ECO:0000259" key="9">
    <source>
        <dbReference type="PROSITE" id="PS50110"/>
    </source>
</evidence>
<evidence type="ECO:0000259" key="8">
    <source>
        <dbReference type="PROSITE" id="PS50109"/>
    </source>
</evidence>
<dbReference type="CDD" id="cd17546">
    <property type="entry name" value="REC_hyHK_CKI1_RcsC-like"/>
    <property type="match status" value="1"/>
</dbReference>
<comment type="catalytic activity">
    <reaction evidence="1">
        <text>ATP + protein L-histidine = ADP + protein N-phospho-L-histidine.</text>
        <dbReference type="EC" id="2.7.13.3"/>
    </reaction>
</comment>
<proteinExistence type="predicted"/>
<dbReference type="SMART" id="SM00388">
    <property type="entry name" value="HisKA"/>
    <property type="match status" value="1"/>
</dbReference>
<dbReference type="Gene3D" id="3.40.50.2300">
    <property type="match status" value="1"/>
</dbReference>
<dbReference type="SMART" id="SM00448">
    <property type="entry name" value="REC"/>
    <property type="match status" value="1"/>
</dbReference>
<dbReference type="EC" id="2.7.13.3" evidence="2"/>
<dbReference type="Proteomes" id="UP001492380">
    <property type="component" value="Unassembled WGS sequence"/>
</dbReference>
<evidence type="ECO:0000313" key="10">
    <source>
        <dbReference type="EMBL" id="KAK8231940.1"/>
    </source>
</evidence>